<sequence length="68" mass="7369">MAASMTNGRPAAVRSRNIAILSVVAVIAGSWLTFRAQSPNKSDILLSEHDKKTMVGGKQERIKLDGHH</sequence>
<organism evidence="1 2">
    <name type="scientific">Penicillium frequentans</name>
    <dbReference type="NCBI Taxonomy" id="3151616"/>
    <lineage>
        <taxon>Eukaryota</taxon>
        <taxon>Fungi</taxon>
        <taxon>Dikarya</taxon>
        <taxon>Ascomycota</taxon>
        <taxon>Pezizomycotina</taxon>
        <taxon>Eurotiomycetes</taxon>
        <taxon>Eurotiomycetidae</taxon>
        <taxon>Eurotiales</taxon>
        <taxon>Aspergillaceae</taxon>
        <taxon>Penicillium</taxon>
    </lineage>
</organism>
<dbReference type="AlphaFoldDB" id="A0AAD6CUF5"/>
<keyword evidence="2" id="KW-1185">Reference proteome</keyword>
<proteinExistence type="predicted"/>
<dbReference type="Proteomes" id="UP001220324">
    <property type="component" value="Unassembled WGS sequence"/>
</dbReference>
<name>A0AAD6CUF5_9EURO</name>
<gene>
    <name evidence="1" type="ORF">N7494_008404</name>
</gene>
<evidence type="ECO:0000313" key="2">
    <source>
        <dbReference type="Proteomes" id="UP001220324"/>
    </source>
</evidence>
<comment type="caution">
    <text evidence="1">The sequence shown here is derived from an EMBL/GenBank/DDBJ whole genome shotgun (WGS) entry which is preliminary data.</text>
</comment>
<dbReference type="EMBL" id="JAQIZZ010000006">
    <property type="protein sequence ID" value="KAJ5538925.1"/>
    <property type="molecule type" value="Genomic_DNA"/>
</dbReference>
<evidence type="ECO:0000313" key="1">
    <source>
        <dbReference type="EMBL" id="KAJ5538925.1"/>
    </source>
</evidence>
<accession>A0AAD6CUF5</accession>
<reference evidence="1 2" key="1">
    <citation type="journal article" date="2023" name="IMA Fungus">
        <title>Comparative genomic study of the Penicillium genus elucidates a diverse pangenome and 15 lateral gene transfer events.</title>
        <authorList>
            <person name="Petersen C."/>
            <person name="Sorensen T."/>
            <person name="Nielsen M.R."/>
            <person name="Sondergaard T.E."/>
            <person name="Sorensen J.L."/>
            <person name="Fitzpatrick D.A."/>
            <person name="Frisvad J.C."/>
            <person name="Nielsen K.L."/>
        </authorList>
    </citation>
    <scope>NUCLEOTIDE SEQUENCE [LARGE SCALE GENOMIC DNA]</scope>
    <source>
        <strain evidence="1 2">IBT 35679</strain>
    </source>
</reference>
<protein>
    <submittedName>
        <fullName evidence="1">Uncharacterized protein</fullName>
    </submittedName>
</protein>